<keyword evidence="3" id="KW-1185">Reference proteome</keyword>
<feature type="compositionally biased region" description="Low complexity" evidence="1">
    <location>
        <begin position="24"/>
        <end position="42"/>
    </location>
</feature>
<feature type="region of interest" description="Disordered" evidence="1">
    <location>
        <begin position="1"/>
        <end position="55"/>
    </location>
</feature>
<accession>A0A3N4KW43</accession>
<name>A0A3N4KW43_9PEZI</name>
<gene>
    <name evidence="2" type="ORF">P167DRAFT_563497</name>
</gene>
<evidence type="ECO:0000313" key="3">
    <source>
        <dbReference type="Proteomes" id="UP000277580"/>
    </source>
</evidence>
<proteinExistence type="predicted"/>
<dbReference type="InParanoid" id="A0A3N4KW43"/>
<organism evidence="2 3">
    <name type="scientific">Morchella conica CCBAS932</name>
    <dbReference type="NCBI Taxonomy" id="1392247"/>
    <lineage>
        <taxon>Eukaryota</taxon>
        <taxon>Fungi</taxon>
        <taxon>Dikarya</taxon>
        <taxon>Ascomycota</taxon>
        <taxon>Pezizomycotina</taxon>
        <taxon>Pezizomycetes</taxon>
        <taxon>Pezizales</taxon>
        <taxon>Morchellaceae</taxon>
        <taxon>Morchella</taxon>
    </lineage>
</organism>
<evidence type="ECO:0000256" key="1">
    <source>
        <dbReference type="SAM" id="MobiDB-lite"/>
    </source>
</evidence>
<dbReference type="EMBL" id="ML119116">
    <property type="protein sequence ID" value="RPB14774.1"/>
    <property type="molecule type" value="Genomic_DNA"/>
</dbReference>
<protein>
    <submittedName>
        <fullName evidence="2">Uncharacterized protein</fullName>
    </submittedName>
</protein>
<reference evidence="2 3" key="1">
    <citation type="journal article" date="2018" name="Nat. Ecol. Evol.">
        <title>Pezizomycetes genomes reveal the molecular basis of ectomycorrhizal truffle lifestyle.</title>
        <authorList>
            <person name="Murat C."/>
            <person name="Payen T."/>
            <person name="Noel B."/>
            <person name="Kuo A."/>
            <person name="Morin E."/>
            <person name="Chen J."/>
            <person name="Kohler A."/>
            <person name="Krizsan K."/>
            <person name="Balestrini R."/>
            <person name="Da Silva C."/>
            <person name="Montanini B."/>
            <person name="Hainaut M."/>
            <person name="Levati E."/>
            <person name="Barry K.W."/>
            <person name="Belfiori B."/>
            <person name="Cichocki N."/>
            <person name="Clum A."/>
            <person name="Dockter R.B."/>
            <person name="Fauchery L."/>
            <person name="Guy J."/>
            <person name="Iotti M."/>
            <person name="Le Tacon F."/>
            <person name="Lindquist E.A."/>
            <person name="Lipzen A."/>
            <person name="Malagnac F."/>
            <person name="Mello A."/>
            <person name="Molinier V."/>
            <person name="Miyauchi S."/>
            <person name="Poulain J."/>
            <person name="Riccioni C."/>
            <person name="Rubini A."/>
            <person name="Sitrit Y."/>
            <person name="Splivallo R."/>
            <person name="Traeger S."/>
            <person name="Wang M."/>
            <person name="Zifcakova L."/>
            <person name="Wipf D."/>
            <person name="Zambonelli A."/>
            <person name="Paolocci F."/>
            <person name="Nowrousian M."/>
            <person name="Ottonello S."/>
            <person name="Baldrian P."/>
            <person name="Spatafora J.W."/>
            <person name="Henrissat B."/>
            <person name="Nagy L.G."/>
            <person name="Aury J.M."/>
            <person name="Wincker P."/>
            <person name="Grigoriev I.V."/>
            <person name="Bonfante P."/>
            <person name="Martin F.M."/>
        </authorList>
    </citation>
    <scope>NUCLEOTIDE SEQUENCE [LARGE SCALE GENOMIC DNA]</scope>
    <source>
        <strain evidence="2 3">CCBAS932</strain>
    </source>
</reference>
<dbReference type="STRING" id="1392247.A0A3N4KW43"/>
<dbReference type="Proteomes" id="UP000277580">
    <property type="component" value="Unassembled WGS sequence"/>
</dbReference>
<dbReference type="OrthoDB" id="10548369at2759"/>
<dbReference type="AlphaFoldDB" id="A0A3N4KW43"/>
<sequence length="204" mass="22343">MGFINPGRNLHSRIPGKRKPKHPTAATTSSSSSSTTSTTSSTARKRQRTRPPLSPLESLPAELLYRIFESSHNLSLPAASLHLTHTLNTPHLHLLHLRTHLHSPTALSEIFRLRFFTAPLLHLFESRFGALDAAGAALPIRLVTAPWTDEGLSLFAALVERGADVGGVPGEREEFTWVLLRALQAGREDVARVVMAARGRGWEA</sequence>
<feature type="compositionally biased region" description="Basic residues" evidence="1">
    <location>
        <begin position="10"/>
        <end position="22"/>
    </location>
</feature>
<evidence type="ECO:0000313" key="2">
    <source>
        <dbReference type="EMBL" id="RPB14774.1"/>
    </source>
</evidence>